<feature type="domain" description="DJ-1/PfpI" evidence="2">
    <location>
        <begin position="2"/>
        <end position="164"/>
    </location>
</feature>
<dbReference type="CDD" id="cd03134">
    <property type="entry name" value="GATase1_PfpI_like"/>
    <property type="match status" value="1"/>
</dbReference>
<dbReference type="NCBIfam" id="TIGR01382">
    <property type="entry name" value="PfpI"/>
    <property type="match status" value="1"/>
</dbReference>
<dbReference type="Proteomes" id="UP000236910">
    <property type="component" value="Unassembled WGS sequence"/>
</dbReference>
<comment type="similarity">
    <text evidence="1">Belongs to the peptidase C56 family.</text>
</comment>
<dbReference type="AlphaFoldDB" id="A0A2J6X5K1"/>
<reference evidence="3 4" key="1">
    <citation type="submission" date="2018-01" db="EMBL/GenBank/DDBJ databases">
        <title>Metagenomic assembled genomes from two thermal pools in the Uzon Caldera, Kamchatka, Russia.</title>
        <authorList>
            <person name="Wilkins L."/>
            <person name="Ettinger C."/>
        </authorList>
    </citation>
    <scope>NUCLEOTIDE SEQUENCE [LARGE SCALE GENOMIC DNA]</scope>
    <source>
        <strain evidence="3">ARK-10</strain>
    </source>
</reference>
<sequence length="168" mass="19197">MKKIAVLIEDNFNEFELIYPYYRLKEEGFESILVGPQLKTYHSKVGLEMKAEKSIDEINFDEFDGVIIPGGYAPDLLRRNEKVLTFVRKMFESNKLVGAICHAGWVLISAKIVNGVTMTCFHSIKDDVKNAGAKYVDQSVVVDNNLITSRFPGDLPDFMREIIKFLKR</sequence>
<protein>
    <submittedName>
        <fullName evidence="3">Protease</fullName>
    </submittedName>
</protein>
<dbReference type="InterPro" id="IPR029062">
    <property type="entry name" value="Class_I_gatase-like"/>
</dbReference>
<evidence type="ECO:0000256" key="1">
    <source>
        <dbReference type="ARBA" id="ARBA00008542"/>
    </source>
</evidence>
<comment type="caution">
    <text evidence="3">The sequence shown here is derived from an EMBL/GenBank/DDBJ whole genome shotgun (WGS) entry which is preliminary data.</text>
</comment>
<dbReference type="InterPro" id="IPR002818">
    <property type="entry name" value="DJ-1/PfpI"/>
</dbReference>
<dbReference type="SUPFAM" id="SSF52317">
    <property type="entry name" value="Class I glutamine amidotransferase-like"/>
    <property type="match status" value="1"/>
</dbReference>
<dbReference type="Pfam" id="PF01965">
    <property type="entry name" value="DJ-1_PfpI"/>
    <property type="match status" value="1"/>
</dbReference>
<proteinExistence type="inferred from homology"/>
<dbReference type="PROSITE" id="PS51276">
    <property type="entry name" value="PEPTIDASE_C56_PFPI"/>
    <property type="match status" value="1"/>
</dbReference>
<dbReference type="InterPro" id="IPR006286">
    <property type="entry name" value="C56_PfpI-like"/>
</dbReference>
<accession>A0A2J6X5K1</accession>
<keyword evidence="3" id="KW-0378">Hydrolase</keyword>
<evidence type="ECO:0000313" key="4">
    <source>
        <dbReference type="Proteomes" id="UP000236910"/>
    </source>
</evidence>
<keyword evidence="3" id="KW-0645">Protease</keyword>
<evidence type="ECO:0000313" key="3">
    <source>
        <dbReference type="EMBL" id="PMP81909.1"/>
    </source>
</evidence>
<name>A0A2J6X5K1_9BACT</name>
<dbReference type="GO" id="GO:0006508">
    <property type="term" value="P:proteolysis"/>
    <property type="evidence" value="ECO:0007669"/>
    <property type="project" value="UniProtKB-KW"/>
</dbReference>
<dbReference type="RefSeq" id="WP_424586732.1">
    <property type="nucleotide sequence ID" value="NZ_JBNARP010000007.1"/>
</dbReference>
<dbReference type="PANTHER" id="PTHR42733">
    <property type="entry name" value="DJ-1 PROTEIN"/>
    <property type="match status" value="1"/>
</dbReference>
<gene>
    <name evidence="3" type="ORF">C0175_04600</name>
</gene>
<dbReference type="GO" id="GO:0008233">
    <property type="term" value="F:peptidase activity"/>
    <property type="evidence" value="ECO:0007669"/>
    <property type="project" value="UniProtKB-KW"/>
</dbReference>
<dbReference type="Gene3D" id="3.40.50.880">
    <property type="match status" value="1"/>
</dbReference>
<organism evidence="3 4">
    <name type="scientific">Caldisericum exile</name>
    <dbReference type="NCBI Taxonomy" id="693075"/>
    <lineage>
        <taxon>Bacteria</taxon>
        <taxon>Pseudomonadati</taxon>
        <taxon>Caldisericota/Cryosericota group</taxon>
        <taxon>Caldisericota</taxon>
        <taxon>Caldisericia</taxon>
        <taxon>Caldisericales</taxon>
        <taxon>Caldisericaceae</taxon>
        <taxon>Caldisericum</taxon>
    </lineage>
</organism>
<evidence type="ECO:0000259" key="2">
    <source>
        <dbReference type="Pfam" id="PF01965"/>
    </source>
</evidence>
<dbReference type="EMBL" id="PNIX01000271">
    <property type="protein sequence ID" value="PMP81909.1"/>
    <property type="molecule type" value="Genomic_DNA"/>
</dbReference>